<dbReference type="AlphaFoldDB" id="A0A3N9UV30"/>
<keyword evidence="7" id="KW-1185">Reference proteome</keyword>
<dbReference type="InterPro" id="IPR036388">
    <property type="entry name" value="WH-like_DNA-bd_sf"/>
</dbReference>
<sequence length="294" mass="33672">MDFIALHYFRAVAKYENMSRAAADLHITQPALSKSISLLEESLGVELFDRNGRSIKLNRYGKFFLERTEFILQEYDRAKEDLLNLVAPGQGEVSIGFMHTLGLEVIPSLMTDVKKVYPKMKFQLSQSNSSELMKKLEQGELDLCLISSLDTNNDVVWERLWDEELFLIVPSQHPLANKDRVKLSEFAELPFISIKKGNSLRQTVDELYRREGFQLNVAFEGEEIHTVASLVESGLGVSLIPLIKGIEQYNLKILQVDANDCKRQIGVAYKTNRFMSAVTRQFASYVRSYFKKEE</sequence>
<feature type="domain" description="HTH lysR-type" evidence="5">
    <location>
        <begin position="1"/>
        <end position="58"/>
    </location>
</feature>
<dbReference type="Gene3D" id="3.40.190.290">
    <property type="match status" value="1"/>
</dbReference>
<organism evidence="6 7">
    <name type="scientific">Lysinibacillus composti</name>
    <dbReference type="NCBI Taxonomy" id="720633"/>
    <lineage>
        <taxon>Bacteria</taxon>
        <taxon>Bacillati</taxon>
        <taxon>Bacillota</taxon>
        <taxon>Bacilli</taxon>
        <taxon>Bacillales</taxon>
        <taxon>Bacillaceae</taxon>
        <taxon>Lysinibacillus</taxon>
    </lineage>
</organism>
<evidence type="ECO:0000256" key="2">
    <source>
        <dbReference type="ARBA" id="ARBA00023015"/>
    </source>
</evidence>
<proteinExistence type="inferred from homology"/>
<comment type="similarity">
    <text evidence="1">Belongs to the LysR transcriptional regulatory family.</text>
</comment>
<dbReference type="Proteomes" id="UP000274033">
    <property type="component" value="Unassembled WGS sequence"/>
</dbReference>
<dbReference type="GO" id="GO:0003700">
    <property type="term" value="F:DNA-binding transcription factor activity"/>
    <property type="evidence" value="ECO:0007669"/>
    <property type="project" value="InterPro"/>
</dbReference>
<keyword evidence="2" id="KW-0805">Transcription regulation</keyword>
<dbReference type="OrthoDB" id="9803735at2"/>
<reference evidence="6 7" key="1">
    <citation type="journal article" date="2013" name="J. Microbiol.">
        <title>Lysinibacillus chungkukjangi sp. nov., isolated from Chungkukjang, Korean fermented soybean food.</title>
        <authorList>
            <person name="Kim S.J."/>
            <person name="Jang Y.H."/>
            <person name="Hamada M."/>
            <person name="Ahn J.H."/>
            <person name="Weon H.Y."/>
            <person name="Suzuki K."/>
            <person name="Whang K.S."/>
            <person name="Kwon S.W."/>
        </authorList>
    </citation>
    <scope>NUCLEOTIDE SEQUENCE [LARGE SCALE GENOMIC DNA]</scope>
    <source>
        <strain evidence="6 7">MCCC 1A12701</strain>
    </source>
</reference>
<evidence type="ECO:0000259" key="5">
    <source>
        <dbReference type="PROSITE" id="PS50931"/>
    </source>
</evidence>
<evidence type="ECO:0000256" key="1">
    <source>
        <dbReference type="ARBA" id="ARBA00009437"/>
    </source>
</evidence>
<dbReference type="FunFam" id="1.10.10.10:FF:000001">
    <property type="entry name" value="LysR family transcriptional regulator"/>
    <property type="match status" value="1"/>
</dbReference>
<dbReference type="PROSITE" id="PS50931">
    <property type="entry name" value="HTH_LYSR"/>
    <property type="match status" value="1"/>
</dbReference>
<dbReference type="PANTHER" id="PTHR30419">
    <property type="entry name" value="HTH-TYPE TRANSCRIPTIONAL REGULATOR YBHD"/>
    <property type="match status" value="1"/>
</dbReference>
<dbReference type="InterPro" id="IPR036390">
    <property type="entry name" value="WH_DNA-bd_sf"/>
</dbReference>
<dbReference type="Pfam" id="PF00126">
    <property type="entry name" value="HTH_1"/>
    <property type="match status" value="1"/>
</dbReference>
<evidence type="ECO:0000256" key="3">
    <source>
        <dbReference type="ARBA" id="ARBA00023125"/>
    </source>
</evidence>
<dbReference type="SUPFAM" id="SSF46785">
    <property type="entry name" value="Winged helix' DNA-binding domain"/>
    <property type="match status" value="1"/>
</dbReference>
<dbReference type="InterPro" id="IPR000847">
    <property type="entry name" value="LysR_HTH_N"/>
</dbReference>
<keyword evidence="3" id="KW-0238">DNA-binding</keyword>
<dbReference type="PRINTS" id="PR00039">
    <property type="entry name" value="HTHLYSR"/>
</dbReference>
<comment type="caution">
    <text evidence="6">The sequence shown here is derived from an EMBL/GenBank/DDBJ whole genome shotgun (WGS) entry which is preliminary data.</text>
</comment>
<dbReference type="PANTHER" id="PTHR30419:SF28">
    <property type="entry name" value="HTH-TYPE TRANSCRIPTIONAL REGULATOR BSDA"/>
    <property type="match status" value="1"/>
</dbReference>
<dbReference type="SUPFAM" id="SSF53850">
    <property type="entry name" value="Periplasmic binding protein-like II"/>
    <property type="match status" value="1"/>
</dbReference>
<evidence type="ECO:0000313" key="6">
    <source>
        <dbReference type="EMBL" id="RQW76302.1"/>
    </source>
</evidence>
<dbReference type="EMBL" id="RRCT01000001">
    <property type="protein sequence ID" value="RQW76302.1"/>
    <property type="molecule type" value="Genomic_DNA"/>
</dbReference>
<dbReference type="GO" id="GO:0005829">
    <property type="term" value="C:cytosol"/>
    <property type="evidence" value="ECO:0007669"/>
    <property type="project" value="TreeGrafter"/>
</dbReference>
<dbReference type="InterPro" id="IPR050950">
    <property type="entry name" value="HTH-type_LysR_regulators"/>
</dbReference>
<accession>A0A3N9UV30</accession>
<gene>
    <name evidence="6" type="ORF">EBB45_01775</name>
</gene>
<keyword evidence="4" id="KW-0804">Transcription</keyword>
<dbReference type="Pfam" id="PF03466">
    <property type="entry name" value="LysR_substrate"/>
    <property type="match status" value="1"/>
</dbReference>
<dbReference type="InterPro" id="IPR005119">
    <property type="entry name" value="LysR_subst-bd"/>
</dbReference>
<dbReference type="GO" id="GO:0003677">
    <property type="term" value="F:DNA binding"/>
    <property type="evidence" value="ECO:0007669"/>
    <property type="project" value="UniProtKB-KW"/>
</dbReference>
<dbReference type="RefSeq" id="WP_124762004.1">
    <property type="nucleotide sequence ID" value="NZ_JAFBDY010000001.1"/>
</dbReference>
<evidence type="ECO:0000313" key="7">
    <source>
        <dbReference type="Proteomes" id="UP000274033"/>
    </source>
</evidence>
<evidence type="ECO:0000256" key="4">
    <source>
        <dbReference type="ARBA" id="ARBA00023163"/>
    </source>
</evidence>
<dbReference type="Gene3D" id="1.10.10.10">
    <property type="entry name" value="Winged helix-like DNA-binding domain superfamily/Winged helix DNA-binding domain"/>
    <property type="match status" value="1"/>
</dbReference>
<name>A0A3N9UV30_9BACI</name>
<protein>
    <submittedName>
        <fullName evidence="6">LysR family transcriptional regulator</fullName>
    </submittedName>
</protein>